<protein>
    <submittedName>
        <fullName evidence="1">Uncharacterized protein</fullName>
    </submittedName>
</protein>
<sequence>MPTQYLVRYAILPPGTGPDDYESADLVHREETFELSDPEQAGEVAGQNLRYGPHRGEVQAAVRKRLAEGEEPIILSVRLP</sequence>
<organism evidence="1 2">
    <name type="scientific">Streptomyces spinosisporus</name>
    <dbReference type="NCBI Taxonomy" id="2927582"/>
    <lineage>
        <taxon>Bacteria</taxon>
        <taxon>Bacillati</taxon>
        <taxon>Actinomycetota</taxon>
        <taxon>Actinomycetes</taxon>
        <taxon>Kitasatosporales</taxon>
        <taxon>Streptomycetaceae</taxon>
        <taxon>Streptomyces</taxon>
    </lineage>
</organism>
<name>A0ABS9XY54_9ACTN</name>
<gene>
    <name evidence="1" type="ORF">MQN93_41960</name>
</gene>
<comment type="caution">
    <text evidence="1">The sequence shown here is derived from an EMBL/GenBank/DDBJ whole genome shotgun (WGS) entry which is preliminary data.</text>
</comment>
<keyword evidence="2" id="KW-1185">Reference proteome</keyword>
<dbReference type="RefSeq" id="WP_242713627.1">
    <property type="nucleotide sequence ID" value="NZ_JALDAX010000032.1"/>
</dbReference>
<accession>A0ABS9XY54</accession>
<reference evidence="1" key="1">
    <citation type="submission" date="2022-03" db="EMBL/GenBank/DDBJ databases">
        <title>Streptomyces 7R015 and 7R016 isolated from Barleria lupulina in Thailand.</title>
        <authorList>
            <person name="Kanchanasin P."/>
            <person name="Phongsopitanun W."/>
            <person name="Tanasupawat S."/>
        </authorList>
    </citation>
    <scope>NUCLEOTIDE SEQUENCE</scope>
    <source>
        <strain evidence="1">7R016</strain>
    </source>
</reference>
<dbReference type="EMBL" id="JALDAX010000032">
    <property type="protein sequence ID" value="MCI3246276.1"/>
    <property type="molecule type" value="Genomic_DNA"/>
</dbReference>
<evidence type="ECO:0000313" key="1">
    <source>
        <dbReference type="EMBL" id="MCI3246276.1"/>
    </source>
</evidence>
<dbReference type="Proteomes" id="UP001165270">
    <property type="component" value="Unassembled WGS sequence"/>
</dbReference>
<proteinExistence type="predicted"/>
<evidence type="ECO:0000313" key="2">
    <source>
        <dbReference type="Proteomes" id="UP001165270"/>
    </source>
</evidence>